<proteinExistence type="predicted"/>
<keyword evidence="2" id="KW-1133">Transmembrane helix</keyword>
<organism evidence="4 5">
    <name type="scientific">Leptotrichia wadei</name>
    <dbReference type="NCBI Taxonomy" id="157687"/>
    <lineage>
        <taxon>Bacteria</taxon>
        <taxon>Fusobacteriati</taxon>
        <taxon>Fusobacteriota</taxon>
        <taxon>Fusobacteriia</taxon>
        <taxon>Fusobacteriales</taxon>
        <taxon>Leptotrichiaceae</taxon>
        <taxon>Leptotrichia</taxon>
    </lineage>
</organism>
<feature type="transmembrane region" description="Helical" evidence="2">
    <location>
        <begin position="14"/>
        <end position="39"/>
    </location>
</feature>
<feature type="compositionally biased region" description="Polar residues" evidence="1">
    <location>
        <begin position="61"/>
        <end position="71"/>
    </location>
</feature>
<protein>
    <submittedName>
        <fullName evidence="4">Uncharacterized protein</fullName>
    </submittedName>
</protein>
<dbReference type="Proteomes" id="UP000070483">
    <property type="component" value="Unassembled WGS sequence"/>
</dbReference>
<dbReference type="Proteomes" id="UP000321501">
    <property type="component" value="Chromosome"/>
</dbReference>
<reference evidence="4" key="1">
    <citation type="submission" date="2016-01" db="EMBL/GenBank/DDBJ databases">
        <authorList>
            <person name="Oliw E.H."/>
        </authorList>
    </citation>
    <scope>NUCLEOTIDE SEQUENCE [LARGE SCALE GENOMIC DNA]</scope>
    <source>
        <strain evidence="4">KA00185</strain>
    </source>
</reference>
<evidence type="ECO:0000313" key="3">
    <source>
        <dbReference type="EMBL" id="BBM49631.1"/>
    </source>
</evidence>
<gene>
    <name evidence="4" type="ORF">HMPREF3180_00608</name>
    <name evidence="3" type="ORF">JMUB3934_0926</name>
</gene>
<evidence type="ECO:0000256" key="1">
    <source>
        <dbReference type="SAM" id="MobiDB-lite"/>
    </source>
</evidence>
<dbReference type="EMBL" id="LSDD01000036">
    <property type="protein sequence ID" value="KXB69066.1"/>
    <property type="molecule type" value="Genomic_DNA"/>
</dbReference>
<evidence type="ECO:0000313" key="6">
    <source>
        <dbReference type="Proteomes" id="UP000321501"/>
    </source>
</evidence>
<keyword evidence="5" id="KW-1185">Reference proteome</keyword>
<reference evidence="3 6" key="3">
    <citation type="submission" date="2019-07" db="EMBL/GenBank/DDBJ databases">
        <title>Complete Genome Sequence of Leptotrichia wadei Strain JMUB3934.</title>
        <authorList>
            <person name="Watanabe S."/>
            <person name="Cui L."/>
        </authorList>
    </citation>
    <scope>NUCLEOTIDE SEQUENCE [LARGE SCALE GENOMIC DNA]</scope>
    <source>
        <strain evidence="3 6">JMUB3934</strain>
    </source>
</reference>
<name>A0A134AMZ7_9FUSO</name>
<evidence type="ECO:0000313" key="5">
    <source>
        <dbReference type="Proteomes" id="UP000070483"/>
    </source>
</evidence>
<dbReference type="OrthoDB" id="82300at2"/>
<keyword evidence="2" id="KW-0812">Transmembrane</keyword>
<reference evidence="5" key="2">
    <citation type="submission" date="2016-01" db="EMBL/GenBank/DDBJ databases">
        <authorList>
            <person name="Mitreva M."/>
            <person name="Pepin K.H."/>
            <person name="Mihindukulasuriya K.A."/>
            <person name="Fulton R."/>
            <person name="Fronick C."/>
            <person name="O'Laughlin M."/>
            <person name="Miner T."/>
            <person name="Herter B."/>
            <person name="Rosa B.A."/>
            <person name="Cordes M."/>
            <person name="Tomlinson C."/>
            <person name="Wollam A."/>
            <person name="Palsikar V.B."/>
            <person name="Mardis E.R."/>
            <person name="Wilson R.K."/>
        </authorList>
    </citation>
    <scope>NUCLEOTIDE SEQUENCE [LARGE SCALE GENOMIC DNA]</scope>
    <source>
        <strain evidence="5">KA00185</strain>
    </source>
</reference>
<feature type="compositionally biased region" description="Basic and acidic residues" evidence="1">
    <location>
        <begin position="72"/>
        <end position="93"/>
    </location>
</feature>
<dbReference type="AlphaFoldDB" id="A0A134AMZ7"/>
<dbReference type="PATRIC" id="fig|157687.3.peg.607"/>
<evidence type="ECO:0000313" key="4">
    <source>
        <dbReference type="EMBL" id="KXB69066.1"/>
    </source>
</evidence>
<keyword evidence="2" id="KW-0472">Membrane</keyword>
<dbReference type="RefSeq" id="WP_060917513.1">
    <property type="nucleotide sequence ID" value="NZ_AP019835.1"/>
</dbReference>
<evidence type="ECO:0000256" key="2">
    <source>
        <dbReference type="SAM" id="Phobius"/>
    </source>
</evidence>
<dbReference type="STRING" id="157687.HMPREF3180_00608"/>
<accession>A0A134AMZ7</accession>
<feature type="region of interest" description="Disordered" evidence="1">
    <location>
        <begin position="55"/>
        <end position="93"/>
    </location>
</feature>
<sequence length="227" mass="25694">MENNNVENKNLVKILIGIIIALVLVIGFIIIGGGIYQFISMKNKINEMEKVQKEQEKRQLENQMMASVQTQAKEDNKKSETKTNETKTETKEVDPYERRFTASDMDYTLVEIKGIRSNNKILVQVLDGKDKGKKGYINLKGFKNISTSSLKKYIGTVWAATGISNGVEMEYGLILHLPNASSNQLAEYNLNKLLIESKMSGDSVIKYDCERDTARNFVQNYDPSACY</sequence>
<dbReference type="EMBL" id="AP019835">
    <property type="protein sequence ID" value="BBM49631.1"/>
    <property type="molecule type" value="Genomic_DNA"/>
</dbReference>